<evidence type="ECO:0000256" key="7">
    <source>
        <dbReference type="ARBA" id="ARBA00022640"/>
    </source>
</evidence>
<evidence type="ECO:0000256" key="12">
    <source>
        <dbReference type="PIRSR" id="PIRSR600223-1"/>
    </source>
</evidence>
<evidence type="ECO:0000313" key="15">
    <source>
        <dbReference type="Proteomes" id="UP000886520"/>
    </source>
</evidence>
<dbReference type="EMBL" id="JABFUD020000002">
    <property type="protein sequence ID" value="KAI5082830.1"/>
    <property type="molecule type" value="Genomic_DNA"/>
</dbReference>
<keyword evidence="8" id="KW-0645">Protease</keyword>
<evidence type="ECO:0000259" key="13">
    <source>
        <dbReference type="Pfam" id="PF10502"/>
    </source>
</evidence>
<dbReference type="InterPro" id="IPR036286">
    <property type="entry name" value="LexA/Signal_pep-like_sf"/>
</dbReference>
<dbReference type="Gene3D" id="2.10.109.10">
    <property type="entry name" value="Umud Fragment, subunit A"/>
    <property type="match status" value="1"/>
</dbReference>
<dbReference type="InterPro" id="IPR019758">
    <property type="entry name" value="Pept_S26A_signal_pept_1_CS"/>
</dbReference>
<evidence type="ECO:0000256" key="11">
    <source>
        <dbReference type="ARBA" id="ARBA00023136"/>
    </source>
</evidence>
<dbReference type="PROSITE" id="PS00501">
    <property type="entry name" value="SPASE_I_1"/>
    <property type="match status" value="1"/>
</dbReference>
<dbReference type="CDD" id="cd06530">
    <property type="entry name" value="S26_SPase_I"/>
    <property type="match status" value="1"/>
</dbReference>
<dbReference type="GO" id="GO:0009535">
    <property type="term" value="C:chloroplast thylakoid membrane"/>
    <property type="evidence" value="ECO:0007669"/>
    <property type="project" value="TreeGrafter"/>
</dbReference>
<dbReference type="PROSITE" id="PS00761">
    <property type="entry name" value="SPASE_I_3"/>
    <property type="match status" value="1"/>
</dbReference>
<evidence type="ECO:0000256" key="3">
    <source>
        <dbReference type="ARBA" id="ARBA00004370"/>
    </source>
</evidence>
<dbReference type="FunFam" id="2.10.109.10:FF:000012">
    <property type="entry name" value="Peptidase/ serine-type peptidase"/>
    <property type="match status" value="1"/>
</dbReference>
<dbReference type="InterPro" id="IPR019756">
    <property type="entry name" value="Pept_S26A_signal_pept_1_Ser-AS"/>
</dbReference>
<feature type="domain" description="Peptidase S26" evidence="13">
    <location>
        <begin position="192"/>
        <end position="329"/>
    </location>
</feature>
<keyword evidence="10" id="KW-0809">Transit peptide</keyword>
<comment type="caution">
    <text evidence="14">The sequence shown here is derived from an EMBL/GenBank/DDBJ whole genome shotgun (WGS) entry which is preliminary data.</text>
</comment>
<name>A0A9D4VAC4_ADICA</name>
<feature type="active site" evidence="12">
    <location>
        <position position="255"/>
    </location>
</feature>
<evidence type="ECO:0000256" key="5">
    <source>
        <dbReference type="ARBA" id="ARBA00013208"/>
    </source>
</evidence>
<dbReference type="GO" id="GO:0006465">
    <property type="term" value="P:signal peptide processing"/>
    <property type="evidence" value="ECO:0007669"/>
    <property type="project" value="InterPro"/>
</dbReference>
<keyword evidence="15" id="KW-1185">Reference proteome</keyword>
<feature type="active site" evidence="12">
    <location>
        <position position="205"/>
    </location>
</feature>
<dbReference type="PRINTS" id="PR00727">
    <property type="entry name" value="LEADERPTASE"/>
</dbReference>
<dbReference type="OrthoDB" id="308440at2759"/>
<keyword evidence="6" id="KW-0150">Chloroplast</keyword>
<keyword evidence="7" id="KW-0934">Plastid</keyword>
<comment type="similarity">
    <text evidence="4">Belongs to the peptidase S26 family.</text>
</comment>
<evidence type="ECO:0000256" key="1">
    <source>
        <dbReference type="ARBA" id="ARBA00000677"/>
    </source>
</evidence>
<evidence type="ECO:0000256" key="6">
    <source>
        <dbReference type="ARBA" id="ARBA00022528"/>
    </source>
</evidence>
<keyword evidence="9" id="KW-0378">Hydrolase</keyword>
<comment type="catalytic activity">
    <reaction evidence="1">
        <text>Cleavage of hydrophobic, N-terminal signal or leader sequences from secreted and periplasmic proteins.</text>
        <dbReference type="EC" id="3.4.21.89"/>
    </reaction>
</comment>
<proteinExistence type="inferred from homology"/>
<dbReference type="PANTHER" id="PTHR43390">
    <property type="entry name" value="SIGNAL PEPTIDASE I"/>
    <property type="match status" value="1"/>
</dbReference>
<evidence type="ECO:0000256" key="8">
    <source>
        <dbReference type="ARBA" id="ARBA00022670"/>
    </source>
</evidence>
<sequence length="364" mass="40196">MACRFSSAFHRLYRAPMSELTMYSTPRMRVSQQWQLFLSVLVISSADSSIPPIGNFCRSLILVVTRHAVVSIQVLLVAKACAAAFAGEDDFQGFSSFKGVESVSSNDSLDLSLITSDSHNPHDMSLHEATLYSHDGCDNVTRHKGKVSTESQCMSFLTASVDGNGNDSNGPHGLSTTSDDGFPEKKGSCWKRWFVAEPRFIPSLSMYPTFEVGDRIIAEKVSYYFKRPQVNDIVIFKVPQSLQESGYSSGAVFVKRVVANAGDLVEVENGKLVVNGIVREEDFIAEPPTYDMNAILVPKGYVFVMGDNRNNSNDSHIWGPLPVKNILACVTLEQGVKCHRKLNLTPGQMLKSELLIQEKFVLLP</sequence>
<dbReference type="Pfam" id="PF10502">
    <property type="entry name" value="Peptidase_S26"/>
    <property type="match status" value="1"/>
</dbReference>
<dbReference type="SUPFAM" id="SSF51306">
    <property type="entry name" value="LexA/Signal peptidase"/>
    <property type="match status" value="1"/>
</dbReference>
<dbReference type="Proteomes" id="UP000886520">
    <property type="component" value="Chromosome 3"/>
</dbReference>
<dbReference type="AlphaFoldDB" id="A0A9D4VAC4"/>
<evidence type="ECO:0000256" key="2">
    <source>
        <dbReference type="ARBA" id="ARBA00004229"/>
    </source>
</evidence>
<dbReference type="GO" id="GO:0004252">
    <property type="term" value="F:serine-type endopeptidase activity"/>
    <property type="evidence" value="ECO:0007669"/>
    <property type="project" value="InterPro"/>
</dbReference>
<dbReference type="GO" id="GO:0010027">
    <property type="term" value="P:thylakoid membrane organization"/>
    <property type="evidence" value="ECO:0007669"/>
    <property type="project" value="TreeGrafter"/>
</dbReference>
<evidence type="ECO:0000256" key="4">
    <source>
        <dbReference type="ARBA" id="ARBA00009370"/>
    </source>
</evidence>
<dbReference type="GO" id="GO:0009003">
    <property type="term" value="F:signal peptidase activity"/>
    <property type="evidence" value="ECO:0007669"/>
    <property type="project" value="UniProtKB-EC"/>
</dbReference>
<gene>
    <name evidence="14" type="ORF">GOP47_0002573</name>
</gene>
<accession>A0A9D4VAC4</accession>
<dbReference type="EC" id="3.4.21.89" evidence="5"/>
<organism evidence="14 15">
    <name type="scientific">Adiantum capillus-veneris</name>
    <name type="common">Maidenhair fern</name>
    <dbReference type="NCBI Taxonomy" id="13818"/>
    <lineage>
        <taxon>Eukaryota</taxon>
        <taxon>Viridiplantae</taxon>
        <taxon>Streptophyta</taxon>
        <taxon>Embryophyta</taxon>
        <taxon>Tracheophyta</taxon>
        <taxon>Polypodiopsida</taxon>
        <taxon>Polypodiidae</taxon>
        <taxon>Polypodiales</taxon>
        <taxon>Pteridineae</taxon>
        <taxon>Pteridaceae</taxon>
        <taxon>Vittarioideae</taxon>
        <taxon>Adiantum</taxon>
    </lineage>
</organism>
<evidence type="ECO:0000256" key="10">
    <source>
        <dbReference type="ARBA" id="ARBA00022946"/>
    </source>
</evidence>
<dbReference type="PANTHER" id="PTHR43390:SF1">
    <property type="entry name" value="CHLOROPLAST PROCESSING PEPTIDASE"/>
    <property type="match status" value="1"/>
</dbReference>
<comment type="subcellular location">
    <subcellularLocation>
        <location evidence="3">Membrane</location>
    </subcellularLocation>
    <subcellularLocation>
        <location evidence="2">Plastid</location>
        <location evidence="2">Chloroplast</location>
    </subcellularLocation>
</comment>
<evidence type="ECO:0000313" key="14">
    <source>
        <dbReference type="EMBL" id="KAI5082830.1"/>
    </source>
</evidence>
<evidence type="ECO:0000256" key="9">
    <source>
        <dbReference type="ARBA" id="ARBA00022801"/>
    </source>
</evidence>
<dbReference type="NCBIfam" id="TIGR02227">
    <property type="entry name" value="sigpep_I_bact"/>
    <property type="match status" value="1"/>
</dbReference>
<dbReference type="InterPro" id="IPR000223">
    <property type="entry name" value="Pept_S26A_signal_pept_1"/>
</dbReference>
<reference evidence="14" key="1">
    <citation type="submission" date="2021-01" db="EMBL/GenBank/DDBJ databases">
        <title>Adiantum capillus-veneris genome.</title>
        <authorList>
            <person name="Fang Y."/>
            <person name="Liao Q."/>
        </authorList>
    </citation>
    <scope>NUCLEOTIDE SEQUENCE</scope>
    <source>
        <strain evidence="14">H3</strain>
        <tissue evidence="14">Leaf</tissue>
    </source>
</reference>
<keyword evidence="11" id="KW-0472">Membrane</keyword>
<dbReference type="InterPro" id="IPR019533">
    <property type="entry name" value="Peptidase_S26"/>
</dbReference>
<protein>
    <recommendedName>
        <fullName evidence="5">signal peptidase I</fullName>
        <ecNumber evidence="5">3.4.21.89</ecNumber>
    </recommendedName>
</protein>